<organism evidence="3 4">
    <name type="scientific">Alteromonas oceani</name>
    <dbReference type="NCBI Taxonomy" id="2071609"/>
    <lineage>
        <taxon>Bacteria</taxon>
        <taxon>Pseudomonadati</taxon>
        <taxon>Pseudomonadota</taxon>
        <taxon>Gammaproteobacteria</taxon>
        <taxon>Alteromonadales</taxon>
        <taxon>Alteromonadaceae</taxon>
        <taxon>Alteromonas/Salinimonas group</taxon>
        <taxon>Alteromonas</taxon>
    </lineage>
</organism>
<dbReference type="InterPro" id="IPR033468">
    <property type="entry name" value="Metaxin_GST"/>
</dbReference>
<evidence type="ECO:0000259" key="2">
    <source>
        <dbReference type="Pfam" id="PF17172"/>
    </source>
</evidence>
<dbReference type="InterPro" id="IPR036249">
    <property type="entry name" value="Thioredoxin-like_sf"/>
</dbReference>
<evidence type="ECO:0000259" key="1">
    <source>
        <dbReference type="Pfam" id="PF17171"/>
    </source>
</evidence>
<dbReference type="PANTHER" id="PTHR12289:SF41">
    <property type="entry name" value="FAILED AXON CONNECTIONS-RELATED"/>
    <property type="match status" value="1"/>
</dbReference>
<dbReference type="SUPFAM" id="SSF52833">
    <property type="entry name" value="Thioredoxin-like"/>
    <property type="match status" value="1"/>
</dbReference>
<dbReference type="Pfam" id="PF17172">
    <property type="entry name" value="GST_N_4"/>
    <property type="match status" value="1"/>
</dbReference>
<dbReference type="CDD" id="cd03193">
    <property type="entry name" value="GST_C_Metaxin"/>
    <property type="match status" value="1"/>
</dbReference>
<evidence type="ECO:0000313" key="4">
    <source>
        <dbReference type="Proteomes" id="UP001595477"/>
    </source>
</evidence>
<proteinExistence type="predicted"/>
<comment type="caution">
    <text evidence="3">The sequence shown here is derived from an EMBL/GenBank/DDBJ whole genome shotgun (WGS) entry which is preliminary data.</text>
</comment>
<dbReference type="Proteomes" id="UP001595477">
    <property type="component" value="Unassembled WGS sequence"/>
</dbReference>
<dbReference type="InterPro" id="IPR012336">
    <property type="entry name" value="Thioredoxin-like_fold"/>
</dbReference>
<protein>
    <submittedName>
        <fullName evidence="3">Glutathione S-transferase family protein</fullName>
    </submittedName>
</protein>
<dbReference type="InterPro" id="IPR026928">
    <property type="entry name" value="FAX/IsoI-like"/>
</dbReference>
<keyword evidence="4" id="KW-1185">Reference proteome</keyword>
<dbReference type="EMBL" id="JBHRSX010000021">
    <property type="protein sequence ID" value="MFC3202398.1"/>
    <property type="molecule type" value="Genomic_DNA"/>
</dbReference>
<feature type="domain" description="Metaxin glutathione S-transferase" evidence="1">
    <location>
        <begin position="167"/>
        <end position="227"/>
    </location>
</feature>
<evidence type="ECO:0000313" key="3">
    <source>
        <dbReference type="EMBL" id="MFC3202398.1"/>
    </source>
</evidence>
<dbReference type="Gene3D" id="3.40.30.10">
    <property type="entry name" value="Glutaredoxin"/>
    <property type="match status" value="1"/>
</dbReference>
<accession>A0ABV7JWQ2</accession>
<feature type="domain" description="Thioredoxin-like fold" evidence="2">
    <location>
        <begin position="18"/>
        <end position="114"/>
    </location>
</feature>
<dbReference type="Pfam" id="PF17171">
    <property type="entry name" value="GST_C_6"/>
    <property type="match status" value="1"/>
</dbReference>
<dbReference type="InterPro" id="IPR040079">
    <property type="entry name" value="Glutathione_S-Trfase"/>
</dbReference>
<gene>
    <name evidence="3" type="ORF">ACFOEW_11270</name>
</gene>
<reference evidence="4" key="1">
    <citation type="journal article" date="2019" name="Int. J. Syst. Evol. Microbiol.">
        <title>The Global Catalogue of Microorganisms (GCM) 10K type strain sequencing project: providing services to taxonomists for standard genome sequencing and annotation.</title>
        <authorList>
            <consortium name="The Broad Institute Genomics Platform"/>
            <consortium name="The Broad Institute Genome Sequencing Center for Infectious Disease"/>
            <person name="Wu L."/>
            <person name="Ma J."/>
        </authorList>
    </citation>
    <scope>NUCLEOTIDE SEQUENCE [LARGE SCALE GENOMIC DNA]</scope>
    <source>
        <strain evidence="4">KCTC 52449</strain>
    </source>
</reference>
<name>A0ABV7JWQ2_9ALTE</name>
<dbReference type="SFLD" id="SFLDG01200">
    <property type="entry name" value="SUF1.1"/>
    <property type="match status" value="1"/>
</dbReference>
<dbReference type="SUPFAM" id="SSF47616">
    <property type="entry name" value="GST C-terminal domain-like"/>
    <property type="match status" value="1"/>
</dbReference>
<dbReference type="SFLD" id="SFLDG01180">
    <property type="entry name" value="SUF1"/>
    <property type="match status" value="1"/>
</dbReference>
<dbReference type="InterPro" id="IPR050931">
    <property type="entry name" value="Mito_Protein_Transport_Metaxin"/>
</dbReference>
<dbReference type="InterPro" id="IPR036282">
    <property type="entry name" value="Glutathione-S-Trfase_C_sf"/>
</dbReference>
<dbReference type="Gene3D" id="1.20.1050.10">
    <property type="match status" value="1"/>
</dbReference>
<dbReference type="PANTHER" id="PTHR12289">
    <property type="entry name" value="METAXIN RELATED"/>
    <property type="match status" value="1"/>
</dbReference>
<dbReference type="RefSeq" id="WP_123325616.1">
    <property type="nucleotide sequence ID" value="NZ_JBHRSX010000021.1"/>
</dbReference>
<dbReference type="SFLD" id="SFLDS00019">
    <property type="entry name" value="Glutathione_Transferase_(cytos"/>
    <property type="match status" value="1"/>
</dbReference>
<sequence length="234" mass="26472">MMTLYGFGPGLGMYDPSPFVLKVAAFLRLANIDYQYNGNVNYVFKAPKKKLPYLDDNGTIVCDSTFIISHLKDRYASDFDSHLSPQQQAVATLISKSLDENFYWCLVYFRWIDSASWPTVKNALFGKLPFPLSTIVPLVARRGVSKQVYQQGTGRHNKEEVLSITRQTLDALSVLIGDNLFCLGDKPSSLDATVYAFLAEAILVDLDNDFTRLARQYSNLNDYCQRIQQQYFAG</sequence>